<keyword evidence="7" id="KW-1185">Reference proteome</keyword>
<dbReference type="SMART" id="SM00276">
    <property type="entry name" value="GLECT"/>
    <property type="match status" value="2"/>
</dbReference>
<dbReference type="Gene3D" id="2.60.120.200">
    <property type="match status" value="2"/>
</dbReference>
<dbReference type="GO" id="GO:0030246">
    <property type="term" value="F:carbohydrate binding"/>
    <property type="evidence" value="ECO:0007669"/>
    <property type="project" value="UniProtKB-UniRule"/>
</dbReference>
<evidence type="ECO:0000256" key="4">
    <source>
        <dbReference type="SAM" id="MobiDB-lite"/>
    </source>
</evidence>
<reference evidence="6" key="1">
    <citation type="submission" date="2025-08" db="UniProtKB">
        <authorList>
            <consortium name="Ensembl"/>
        </authorList>
    </citation>
    <scope>IDENTIFICATION</scope>
</reference>
<evidence type="ECO:0000256" key="1">
    <source>
        <dbReference type="ARBA" id="ARBA00022734"/>
    </source>
</evidence>
<dbReference type="CDD" id="cd00070">
    <property type="entry name" value="GLECT"/>
    <property type="match status" value="2"/>
</dbReference>
<name>A0A674H1M4_TAEGU</name>
<evidence type="ECO:0000256" key="2">
    <source>
        <dbReference type="ARBA" id="ARBA00022737"/>
    </source>
</evidence>
<dbReference type="PANTHER" id="PTHR11346">
    <property type="entry name" value="GALECTIN"/>
    <property type="match status" value="1"/>
</dbReference>
<feature type="domain" description="Galectin" evidence="5">
    <location>
        <begin position="202"/>
        <end position="333"/>
    </location>
</feature>
<feature type="domain" description="Galectin" evidence="5">
    <location>
        <begin position="20"/>
        <end position="146"/>
    </location>
</feature>
<evidence type="ECO:0000256" key="3">
    <source>
        <dbReference type="RuleBase" id="RU102079"/>
    </source>
</evidence>
<dbReference type="InParanoid" id="A0A674H1M4"/>
<dbReference type="Ensembl" id="ENSTGUT00000028376.1">
    <property type="protein sequence ID" value="ENSTGUP00000029321.1"/>
    <property type="gene ID" value="ENSTGUG00000022039.1"/>
</dbReference>
<organism evidence="6 7">
    <name type="scientific">Taeniopygia guttata</name>
    <name type="common">Zebra finch</name>
    <name type="synonym">Poephila guttata</name>
    <dbReference type="NCBI Taxonomy" id="59729"/>
    <lineage>
        <taxon>Eukaryota</taxon>
        <taxon>Metazoa</taxon>
        <taxon>Chordata</taxon>
        <taxon>Craniata</taxon>
        <taxon>Vertebrata</taxon>
        <taxon>Euteleostomi</taxon>
        <taxon>Archelosauria</taxon>
        <taxon>Archosauria</taxon>
        <taxon>Dinosauria</taxon>
        <taxon>Saurischia</taxon>
        <taxon>Theropoda</taxon>
        <taxon>Coelurosauria</taxon>
        <taxon>Aves</taxon>
        <taxon>Neognathae</taxon>
        <taxon>Neoaves</taxon>
        <taxon>Telluraves</taxon>
        <taxon>Australaves</taxon>
        <taxon>Passeriformes</taxon>
        <taxon>Passeroidea</taxon>
        <taxon>Estrildidae</taxon>
        <taxon>Estrildinae</taxon>
        <taxon>Taeniopygia</taxon>
    </lineage>
</organism>
<dbReference type="Proteomes" id="UP000007754">
    <property type="component" value="Unplaced"/>
</dbReference>
<protein>
    <recommendedName>
        <fullName evidence="3">Galectin</fullName>
    </recommendedName>
</protein>
<evidence type="ECO:0000313" key="7">
    <source>
        <dbReference type="Proteomes" id="UP000007754"/>
    </source>
</evidence>
<dbReference type="InterPro" id="IPR013320">
    <property type="entry name" value="ConA-like_dom_sf"/>
</dbReference>
<dbReference type="Pfam" id="PF00337">
    <property type="entry name" value="Gal-bind_lectin"/>
    <property type="match status" value="2"/>
</dbReference>
<dbReference type="OMA" id="FKDFEHR"/>
<dbReference type="GeneTree" id="ENSGT00940000160378"/>
<evidence type="ECO:0000313" key="6">
    <source>
        <dbReference type="Ensembl" id="ENSTGUP00000029321.1"/>
    </source>
</evidence>
<feature type="region of interest" description="Disordered" evidence="4">
    <location>
        <begin position="157"/>
        <end position="188"/>
    </location>
</feature>
<dbReference type="SUPFAM" id="SSF49899">
    <property type="entry name" value="Concanavalin A-like lectins/glucanases"/>
    <property type="match status" value="2"/>
</dbReference>
<dbReference type="InterPro" id="IPR001079">
    <property type="entry name" value="Galectin_CRD"/>
</dbReference>
<dbReference type="SMART" id="SM00908">
    <property type="entry name" value="Gal-bind_lectin"/>
    <property type="match status" value="2"/>
</dbReference>
<dbReference type="AlphaFoldDB" id="A0A674H1M4"/>
<proteinExistence type="predicted"/>
<keyword evidence="1 3" id="KW-0430">Lectin</keyword>
<dbReference type="InterPro" id="IPR044156">
    <property type="entry name" value="Galectin-like"/>
</dbReference>
<evidence type="ECO:0000259" key="5">
    <source>
        <dbReference type="PROSITE" id="PS51304"/>
    </source>
</evidence>
<accession>A0A674H1M4</accession>
<dbReference type="FunFam" id="2.60.120.200:FF:000124">
    <property type="entry name" value="Galectin-4"/>
    <property type="match status" value="1"/>
</dbReference>
<dbReference type="PROSITE" id="PS51304">
    <property type="entry name" value="GALECTIN"/>
    <property type="match status" value="2"/>
</dbReference>
<keyword evidence="2" id="KW-0677">Repeat</keyword>
<reference evidence="6" key="2">
    <citation type="submission" date="2025-09" db="UniProtKB">
        <authorList>
            <consortium name="Ensembl"/>
        </authorList>
    </citation>
    <scope>IDENTIFICATION</scope>
</reference>
<sequence length="333" mass="36404">GTPQGHFGVPPTPFPQPLPFVAAVPGGLRPGMAIYVQGVPAPFRVNLAAGPEEEADVALHLNPRFGAGVAVLNSRRGGRWGDEQRRELHPLCPGGPFEIVISVTPEGYRILVNGTFYEEFPHRLPPELVTAVNVDGDLELGSVSVLGGAVRPQKITLHPKKHPCTPKPAPQKPPLYSKTPQNSPKTHLRPPPHFCPPQPVPFIATIPGGLLPKKTIVIKGFIPLHANRFHINLRAGPGGDVVLHLNPRMDEDDAVVRNSFLGGSWGHEERDISCCSPFLRGRYFDLSIRCGNHRFKVFAEGQPLFHFHHRVPAGPHVDVLEIEGDVVLSYVHF</sequence>
<dbReference type="PANTHER" id="PTHR11346:SF32">
    <property type="entry name" value="GALECTIN-4"/>
    <property type="match status" value="1"/>
</dbReference>